<dbReference type="OrthoDB" id="4611802at2759"/>
<gene>
    <name evidence="2" type="ORF">B0T10DRAFT_416813</name>
</gene>
<sequence>MKFTAALVAALASVTAAAQACTPGTYACTNDATGWQVCDVSGQFVFAGSCPPGTSCQFFEASKSPYCVPPGFKIP</sequence>
<keyword evidence="3" id="KW-1185">Reference proteome</keyword>
<dbReference type="PROSITE" id="PS51257">
    <property type="entry name" value="PROKAR_LIPOPROTEIN"/>
    <property type="match status" value="1"/>
</dbReference>
<dbReference type="EMBL" id="JAGPYM010000049">
    <property type="protein sequence ID" value="KAH6871908.1"/>
    <property type="molecule type" value="Genomic_DNA"/>
</dbReference>
<feature type="chain" id="PRO_5040105969" evidence="1">
    <location>
        <begin position="21"/>
        <end position="75"/>
    </location>
</feature>
<evidence type="ECO:0000313" key="2">
    <source>
        <dbReference type="EMBL" id="KAH6871908.1"/>
    </source>
</evidence>
<feature type="signal peptide" evidence="1">
    <location>
        <begin position="1"/>
        <end position="20"/>
    </location>
</feature>
<protein>
    <submittedName>
        <fullName evidence="2">Uncharacterized protein</fullName>
    </submittedName>
</protein>
<comment type="caution">
    <text evidence="2">The sequence shown here is derived from an EMBL/GenBank/DDBJ whole genome shotgun (WGS) entry which is preliminary data.</text>
</comment>
<dbReference type="Proteomes" id="UP000777438">
    <property type="component" value="Unassembled WGS sequence"/>
</dbReference>
<name>A0A9P8VRY1_9HYPO</name>
<proteinExistence type="predicted"/>
<evidence type="ECO:0000256" key="1">
    <source>
        <dbReference type="SAM" id="SignalP"/>
    </source>
</evidence>
<organism evidence="2 3">
    <name type="scientific">Thelonectria olida</name>
    <dbReference type="NCBI Taxonomy" id="1576542"/>
    <lineage>
        <taxon>Eukaryota</taxon>
        <taxon>Fungi</taxon>
        <taxon>Dikarya</taxon>
        <taxon>Ascomycota</taxon>
        <taxon>Pezizomycotina</taxon>
        <taxon>Sordariomycetes</taxon>
        <taxon>Hypocreomycetidae</taxon>
        <taxon>Hypocreales</taxon>
        <taxon>Nectriaceae</taxon>
        <taxon>Thelonectria</taxon>
    </lineage>
</organism>
<reference evidence="2 3" key="1">
    <citation type="journal article" date="2021" name="Nat. Commun.">
        <title>Genetic determinants of endophytism in the Arabidopsis root mycobiome.</title>
        <authorList>
            <person name="Mesny F."/>
            <person name="Miyauchi S."/>
            <person name="Thiergart T."/>
            <person name="Pickel B."/>
            <person name="Atanasova L."/>
            <person name="Karlsson M."/>
            <person name="Huettel B."/>
            <person name="Barry K.W."/>
            <person name="Haridas S."/>
            <person name="Chen C."/>
            <person name="Bauer D."/>
            <person name="Andreopoulos W."/>
            <person name="Pangilinan J."/>
            <person name="LaButti K."/>
            <person name="Riley R."/>
            <person name="Lipzen A."/>
            <person name="Clum A."/>
            <person name="Drula E."/>
            <person name="Henrissat B."/>
            <person name="Kohler A."/>
            <person name="Grigoriev I.V."/>
            <person name="Martin F.M."/>
            <person name="Hacquard S."/>
        </authorList>
    </citation>
    <scope>NUCLEOTIDE SEQUENCE [LARGE SCALE GENOMIC DNA]</scope>
    <source>
        <strain evidence="2 3">MPI-CAGE-CH-0241</strain>
    </source>
</reference>
<accession>A0A9P8VRY1</accession>
<evidence type="ECO:0000313" key="3">
    <source>
        <dbReference type="Proteomes" id="UP000777438"/>
    </source>
</evidence>
<keyword evidence="1" id="KW-0732">Signal</keyword>
<dbReference type="AlphaFoldDB" id="A0A9P8VRY1"/>